<evidence type="ECO:0000256" key="1">
    <source>
        <dbReference type="SAM" id="Phobius"/>
    </source>
</evidence>
<dbReference type="STRING" id="180088.A0A1J8QG94"/>
<dbReference type="PANTHER" id="PTHR35393">
    <property type="entry name" value="CHROMOSOME 1, WHOLE GENOME SHOTGUN SEQUENCE"/>
    <property type="match status" value="1"/>
</dbReference>
<dbReference type="OrthoDB" id="2344312at2759"/>
<dbReference type="InterPro" id="IPR057514">
    <property type="entry name" value="NTF2_SigF"/>
</dbReference>
<feature type="transmembrane region" description="Helical" evidence="1">
    <location>
        <begin position="138"/>
        <end position="160"/>
    </location>
</feature>
<keyword evidence="1" id="KW-0812">Transmembrane</keyword>
<reference evidence="3 4" key="1">
    <citation type="submission" date="2016-03" db="EMBL/GenBank/DDBJ databases">
        <title>Comparative genomics of the ectomycorrhizal sister species Rhizopogon vinicolor and Rhizopogon vesiculosus (Basidiomycota: Boletales) reveals a divergence of the mating type B locus.</title>
        <authorList>
            <person name="Mujic A.B."/>
            <person name="Kuo A."/>
            <person name="Tritt A."/>
            <person name="Lipzen A."/>
            <person name="Chen C."/>
            <person name="Johnson J."/>
            <person name="Sharma A."/>
            <person name="Barry K."/>
            <person name="Grigoriev I.V."/>
            <person name="Spatafora J.W."/>
        </authorList>
    </citation>
    <scope>NUCLEOTIDE SEQUENCE [LARGE SCALE GENOMIC DNA]</scope>
    <source>
        <strain evidence="3 4">AM-OR11-056</strain>
    </source>
</reference>
<dbReference type="EMBL" id="LVVM01000428">
    <property type="protein sequence ID" value="OJA20718.1"/>
    <property type="molecule type" value="Genomic_DNA"/>
</dbReference>
<dbReference type="Proteomes" id="UP000183567">
    <property type="component" value="Unassembled WGS sequence"/>
</dbReference>
<feature type="domain" description="SigF-like NTF2-like" evidence="2">
    <location>
        <begin position="1"/>
        <end position="164"/>
    </location>
</feature>
<keyword evidence="1" id="KW-1133">Transmembrane helix</keyword>
<proteinExistence type="predicted"/>
<evidence type="ECO:0000259" key="2">
    <source>
        <dbReference type="Pfam" id="PF24840"/>
    </source>
</evidence>
<protein>
    <recommendedName>
        <fullName evidence="2">SigF-like NTF2-like domain-containing protein</fullName>
    </recommendedName>
</protein>
<accession>A0A1J8QG94</accession>
<dbReference type="AlphaFoldDB" id="A0A1J8QG94"/>
<name>A0A1J8QG94_9AGAM</name>
<dbReference type="PANTHER" id="PTHR35393:SF1">
    <property type="entry name" value="SNOAL-LIKE DOMAIN-CONTAINING PROTEIN"/>
    <property type="match status" value="1"/>
</dbReference>
<comment type="caution">
    <text evidence="3">The sequence shown here is derived from an EMBL/GenBank/DDBJ whole genome shotgun (WGS) entry which is preliminary data.</text>
</comment>
<evidence type="ECO:0000313" key="3">
    <source>
        <dbReference type="EMBL" id="OJA20718.1"/>
    </source>
</evidence>
<dbReference type="Pfam" id="PF24840">
    <property type="entry name" value="NTF2_SigF"/>
    <property type="match status" value="1"/>
</dbReference>
<sequence>MQNPKDEIPSIIATLTSTSSASVLAQTISRYFTPDAQFWHPLCRSASREEILGVYQWYRIMSPQTRSRVLSVIYDETLNVLIVEVVQMFHIRYNPFPPGKARLNIRLTLREVNGLHYIARQEDFYHPTDVIALLAPPLIYLAVFWLSVASVACNVCAWIFRMVNFTGGGLEGADVSFRKLFEGLKSGPVYDLRASIVQGTKGTEANYLSDGNINGRAEERE</sequence>
<gene>
    <name evidence="3" type="ORF">AZE42_11422</name>
</gene>
<evidence type="ECO:0000313" key="4">
    <source>
        <dbReference type="Proteomes" id="UP000183567"/>
    </source>
</evidence>
<keyword evidence="4" id="KW-1185">Reference proteome</keyword>
<keyword evidence="1" id="KW-0472">Membrane</keyword>
<organism evidence="3 4">
    <name type="scientific">Rhizopogon vesiculosus</name>
    <dbReference type="NCBI Taxonomy" id="180088"/>
    <lineage>
        <taxon>Eukaryota</taxon>
        <taxon>Fungi</taxon>
        <taxon>Dikarya</taxon>
        <taxon>Basidiomycota</taxon>
        <taxon>Agaricomycotina</taxon>
        <taxon>Agaricomycetes</taxon>
        <taxon>Agaricomycetidae</taxon>
        <taxon>Boletales</taxon>
        <taxon>Suillineae</taxon>
        <taxon>Rhizopogonaceae</taxon>
        <taxon>Rhizopogon</taxon>
    </lineage>
</organism>